<keyword evidence="2" id="KW-0472">Membrane</keyword>
<keyword evidence="1" id="KW-0902">Two-component regulatory system</keyword>
<name>A0ABV6BCQ4_9GAMM</name>
<dbReference type="Pfam" id="PF04397">
    <property type="entry name" value="LytTR"/>
    <property type="match status" value="1"/>
</dbReference>
<feature type="transmembrane region" description="Helical" evidence="2">
    <location>
        <begin position="289"/>
        <end position="307"/>
    </location>
</feature>
<proteinExistence type="predicted"/>
<dbReference type="PANTHER" id="PTHR37299">
    <property type="entry name" value="TRANSCRIPTIONAL REGULATOR-RELATED"/>
    <property type="match status" value="1"/>
</dbReference>
<keyword evidence="2" id="KW-0812">Transmembrane</keyword>
<evidence type="ECO:0000313" key="4">
    <source>
        <dbReference type="EMBL" id="MFC0047303.1"/>
    </source>
</evidence>
<dbReference type="Proteomes" id="UP001589813">
    <property type="component" value="Unassembled WGS sequence"/>
</dbReference>
<feature type="transmembrane region" description="Helical" evidence="2">
    <location>
        <begin position="346"/>
        <end position="365"/>
    </location>
</feature>
<feature type="transmembrane region" description="Helical" evidence="2">
    <location>
        <begin position="313"/>
        <end position="334"/>
    </location>
</feature>
<evidence type="ECO:0000256" key="1">
    <source>
        <dbReference type="ARBA" id="ARBA00023012"/>
    </source>
</evidence>
<feature type="transmembrane region" description="Helical" evidence="2">
    <location>
        <begin position="188"/>
        <end position="212"/>
    </location>
</feature>
<evidence type="ECO:0000259" key="3">
    <source>
        <dbReference type="PROSITE" id="PS50930"/>
    </source>
</evidence>
<evidence type="ECO:0000313" key="5">
    <source>
        <dbReference type="Proteomes" id="UP001589813"/>
    </source>
</evidence>
<keyword evidence="2" id="KW-1133">Transmembrane helix</keyword>
<reference evidence="4 5" key="1">
    <citation type="submission" date="2024-09" db="EMBL/GenBank/DDBJ databases">
        <authorList>
            <person name="Sun Q."/>
            <person name="Mori K."/>
        </authorList>
    </citation>
    <scope>NUCLEOTIDE SEQUENCE [LARGE SCALE GENOMIC DNA]</scope>
    <source>
        <strain evidence="4 5">KCTC 23315</strain>
    </source>
</reference>
<dbReference type="PROSITE" id="PS50930">
    <property type="entry name" value="HTH_LYTTR"/>
    <property type="match status" value="1"/>
</dbReference>
<feature type="transmembrane region" description="Helical" evidence="2">
    <location>
        <begin position="264"/>
        <end position="282"/>
    </location>
</feature>
<accession>A0ABV6BCQ4</accession>
<keyword evidence="5" id="KW-1185">Reference proteome</keyword>
<dbReference type="Gene3D" id="2.40.50.1020">
    <property type="entry name" value="LytTr DNA-binding domain"/>
    <property type="match status" value="1"/>
</dbReference>
<protein>
    <submittedName>
        <fullName evidence="4">LytR/AlgR family response regulator transcription factor</fullName>
    </submittedName>
</protein>
<organism evidence="4 5">
    <name type="scientific">Rheinheimera tilapiae</name>
    <dbReference type="NCBI Taxonomy" id="875043"/>
    <lineage>
        <taxon>Bacteria</taxon>
        <taxon>Pseudomonadati</taxon>
        <taxon>Pseudomonadota</taxon>
        <taxon>Gammaproteobacteria</taxon>
        <taxon>Chromatiales</taxon>
        <taxon>Chromatiaceae</taxon>
        <taxon>Rheinheimera</taxon>
    </lineage>
</organism>
<dbReference type="EMBL" id="JBHLXP010000001">
    <property type="protein sequence ID" value="MFC0047303.1"/>
    <property type="molecule type" value="Genomic_DNA"/>
</dbReference>
<gene>
    <name evidence="4" type="ORF">ACFFJP_03235</name>
</gene>
<dbReference type="PANTHER" id="PTHR37299:SF1">
    <property type="entry name" value="STAGE 0 SPORULATION PROTEIN A HOMOLOG"/>
    <property type="match status" value="1"/>
</dbReference>
<dbReference type="RefSeq" id="WP_377240469.1">
    <property type="nucleotide sequence ID" value="NZ_JBHLXP010000001.1"/>
</dbReference>
<dbReference type="InterPro" id="IPR007492">
    <property type="entry name" value="LytTR_DNA-bd_dom"/>
</dbReference>
<feature type="domain" description="HTH LytTR-type" evidence="3">
    <location>
        <begin position="425"/>
        <end position="533"/>
    </location>
</feature>
<dbReference type="InterPro" id="IPR046947">
    <property type="entry name" value="LytR-like"/>
</dbReference>
<evidence type="ECO:0000256" key="2">
    <source>
        <dbReference type="SAM" id="Phobius"/>
    </source>
</evidence>
<comment type="caution">
    <text evidence="4">The sequence shown here is derived from an EMBL/GenBank/DDBJ whole genome shotgun (WGS) entry which is preliminary data.</text>
</comment>
<dbReference type="SMART" id="SM00850">
    <property type="entry name" value="LytTR"/>
    <property type="match status" value="1"/>
</dbReference>
<sequence>MQTFALPRKQLARSSALAVLLIILFSCFALVLHQPRALPQLQELTIKAWCDGGQFQTIPSSFSVAGCQQQAAQPADPQGRLLWLELPFELPSGATEQPLALFNFAKASSAVYLNGQLVGQNGQPGDAATEIAGQMDSRIYLPSKLLRTGSNQLVLLMSAQQGWFRLAQPIHFIGIGPYSDVSVYLQQYTGLGLLILGVLCTGLLYFSALALLGNSAAALSGDTARGQDALLALLCLCAAAQLWLEMSRGLLGYPYPLHELRLCAILLCACGFGFALLWLTLLRYQPQRWRFWTLLTLLVLLPVLWWLDSFDGRIAIATLLPAALAALIAAVHWYQAEHKDTASTEGAGTSAVLLLLYLILAVVLNGIFQEILAFLLVTLLLCGLFIEQALQRQQQLRQQLADQQLILQLQLQLQQNQSATPKASLTLTSAGKVQRLLADDIAYCQAARDYSEIWLTDGRQHLYSGTIKALEQELPGHFIRVHRSYLVNAHQVRQFRTTTDADSGSGAVLILASGQQVPVSRRLIPAVRSAMLTPAATSS</sequence>
<feature type="transmembrane region" description="Helical" evidence="2">
    <location>
        <begin position="371"/>
        <end position="390"/>
    </location>
</feature>